<evidence type="ECO:0000313" key="9">
    <source>
        <dbReference type="Proteomes" id="UP000288216"/>
    </source>
</evidence>
<name>A0A401Q386_SCYTO</name>
<dbReference type="InterPro" id="IPR018048">
    <property type="entry name" value="Chemokine_CXC_CS"/>
</dbReference>
<organism evidence="8 9">
    <name type="scientific">Scyliorhinus torazame</name>
    <name type="common">Cloudy catshark</name>
    <name type="synonym">Catulus torazame</name>
    <dbReference type="NCBI Taxonomy" id="75743"/>
    <lineage>
        <taxon>Eukaryota</taxon>
        <taxon>Metazoa</taxon>
        <taxon>Chordata</taxon>
        <taxon>Craniata</taxon>
        <taxon>Vertebrata</taxon>
        <taxon>Chondrichthyes</taxon>
        <taxon>Elasmobranchii</taxon>
        <taxon>Galeomorphii</taxon>
        <taxon>Galeoidea</taxon>
        <taxon>Carcharhiniformes</taxon>
        <taxon>Scyliorhinidae</taxon>
        <taxon>Scyliorhinus</taxon>
    </lineage>
</organism>
<dbReference type="OMA" id="CLPASYG"/>
<evidence type="ECO:0000256" key="5">
    <source>
        <dbReference type="ARBA" id="ARBA00023157"/>
    </source>
</evidence>
<dbReference type="STRING" id="75743.A0A401Q386"/>
<evidence type="ECO:0000256" key="3">
    <source>
        <dbReference type="ARBA" id="ARBA00022514"/>
    </source>
</evidence>
<evidence type="ECO:0000259" key="7">
    <source>
        <dbReference type="SMART" id="SM00199"/>
    </source>
</evidence>
<dbReference type="GO" id="GO:0005615">
    <property type="term" value="C:extracellular space"/>
    <property type="evidence" value="ECO:0007669"/>
    <property type="project" value="UniProtKB-UniRule"/>
</dbReference>
<dbReference type="GO" id="GO:0006955">
    <property type="term" value="P:immune response"/>
    <property type="evidence" value="ECO:0007669"/>
    <property type="project" value="InterPro"/>
</dbReference>
<comment type="caution">
    <text evidence="8">The sequence shown here is derived from an EMBL/GenBank/DDBJ whole genome shotgun (WGS) entry which is preliminary data.</text>
</comment>
<dbReference type="Gene3D" id="2.40.50.40">
    <property type="match status" value="1"/>
</dbReference>
<evidence type="ECO:0000256" key="1">
    <source>
        <dbReference type="ARBA" id="ARBA00004613"/>
    </source>
</evidence>
<dbReference type="GO" id="GO:0008009">
    <property type="term" value="F:chemokine activity"/>
    <property type="evidence" value="ECO:0007669"/>
    <property type="project" value="InterPro"/>
</dbReference>
<keyword evidence="6" id="KW-0145">Chemotaxis</keyword>
<dbReference type="PANTHER" id="PTHR12015">
    <property type="entry name" value="SMALL INDUCIBLE CYTOKINE A"/>
    <property type="match status" value="1"/>
</dbReference>
<keyword evidence="4 6" id="KW-0964">Secreted</keyword>
<evidence type="ECO:0000256" key="2">
    <source>
        <dbReference type="ARBA" id="ARBA00010665"/>
    </source>
</evidence>
<evidence type="ECO:0000256" key="6">
    <source>
        <dbReference type="RuleBase" id="RU361149"/>
    </source>
</evidence>
<dbReference type="SMART" id="SM00199">
    <property type="entry name" value="SCY"/>
    <property type="match status" value="1"/>
</dbReference>
<dbReference type="InterPro" id="IPR039809">
    <property type="entry name" value="Chemokine_b/g/d"/>
</dbReference>
<sequence length="98" mass="11212">MNSRTIFIALTLLMLSGHLTDARALGLARTGLRCKCININQTFISLKYMKNIDIAPRGPHCPKVEIIVTLQKRKEVCLNPESPWVKKLVKRLLKRKDQ</sequence>
<dbReference type="GO" id="GO:0006952">
    <property type="term" value="P:defense response"/>
    <property type="evidence" value="ECO:0007669"/>
    <property type="project" value="InterPro"/>
</dbReference>
<dbReference type="EMBL" id="BFAA01013464">
    <property type="protein sequence ID" value="GCB79836.1"/>
    <property type="molecule type" value="Genomic_DNA"/>
</dbReference>
<protein>
    <recommendedName>
        <fullName evidence="6">C-X-C motif chemokine</fullName>
    </recommendedName>
</protein>
<evidence type="ECO:0000256" key="4">
    <source>
        <dbReference type="ARBA" id="ARBA00022525"/>
    </source>
</evidence>
<dbReference type="SUPFAM" id="SSF54117">
    <property type="entry name" value="Interleukin 8-like chemokines"/>
    <property type="match status" value="1"/>
</dbReference>
<dbReference type="PROSITE" id="PS00471">
    <property type="entry name" value="SMALL_CYTOKINES_CXC"/>
    <property type="match status" value="1"/>
</dbReference>
<comment type="subcellular location">
    <subcellularLocation>
        <location evidence="1 6">Secreted</location>
    </subcellularLocation>
</comment>
<feature type="signal peptide" evidence="6">
    <location>
        <begin position="1"/>
        <end position="24"/>
    </location>
</feature>
<dbReference type="PRINTS" id="PR00437">
    <property type="entry name" value="SMALLCYTKCXC"/>
</dbReference>
<dbReference type="Pfam" id="PF00048">
    <property type="entry name" value="IL8"/>
    <property type="match status" value="1"/>
</dbReference>
<feature type="chain" id="PRO_5018813276" description="C-X-C motif chemokine" evidence="6">
    <location>
        <begin position="25"/>
        <end position="98"/>
    </location>
</feature>
<dbReference type="OrthoDB" id="8872899at2759"/>
<reference evidence="8 9" key="1">
    <citation type="journal article" date="2018" name="Nat. Ecol. Evol.">
        <title>Shark genomes provide insights into elasmobranch evolution and the origin of vertebrates.</title>
        <authorList>
            <person name="Hara Y"/>
            <person name="Yamaguchi K"/>
            <person name="Onimaru K"/>
            <person name="Kadota M"/>
            <person name="Koyanagi M"/>
            <person name="Keeley SD"/>
            <person name="Tatsumi K"/>
            <person name="Tanaka K"/>
            <person name="Motone F"/>
            <person name="Kageyama Y"/>
            <person name="Nozu R"/>
            <person name="Adachi N"/>
            <person name="Nishimura O"/>
            <person name="Nakagawa R"/>
            <person name="Tanegashima C"/>
            <person name="Kiyatake I"/>
            <person name="Matsumoto R"/>
            <person name="Murakumo K"/>
            <person name="Nishida K"/>
            <person name="Terakita A"/>
            <person name="Kuratani S"/>
            <person name="Sato K"/>
            <person name="Hyodo S Kuraku.S."/>
        </authorList>
    </citation>
    <scope>NUCLEOTIDE SEQUENCE [LARGE SCALE GENOMIC DNA]</scope>
</reference>
<keyword evidence="3 6" id="KW-0202">Cytokine</keyword>
<gene>
    <name evidence="8" type="ORF">scyTo_0018817</name>
</gene>
<feature type="domain" description="Chemokine interleukin-8-like" evidence="7">
    <location>
        <begin position="31"/>
        <end position="92"/>
    </location>
</feature>
<dbReference type="InterPro" id="IPR001811">
    <property type="entry name" value="Chemokine_IL8-like_dom"/>
</dbReference>
<proteinExistence type="inferred from homology"/>
<dbReference type="FunFam" id="2.40.50.40:FF:000004">
    <property type="entry name" value="C-X-C motif chemokine"/>
    <property type="match status" value="1"/>
</dbReference>
<dbReference type="AlphaFoldDB" id="A0A401Q386"/>
<dbReference type="PRINTS" id="PR00436">
    <property type="entry name" value="INTERLEUKIN8"/>
</dbReference>
<evidence type="ECO:0000313" key="8">
    <source>
        <dbReference type="EMBL" id="GCB79836.1"/>
    </source>
</evidence>
<dbReference type="InterPro" id="IPR001089">
    <property type="entry name" value="Chemokine_CXC"/>
</dbReference>
<comment type="similarity">
    <text evidence="2 6">Belongs to the intercrine alpha (chemokine CxC) family.</text>
</comment>
<keyword evidence="6" id="KW-0732">Signal</keyword>
<keyword evidence="9" id="KW-1185">Reference proteome</keyword>
<dbReference type="CDD" id="cd00273">
    <property type="entry name" value="Chemokine_CXC"/>
    <property type="match status" value="1"/>
</dbReference>
<dbReference type="Proteomes" id="UP000288216">
    <property type="component" value="Unassembled WGS sequence"/>
</dbReference>
<dbReference type="InterPro" id="IPR036048">
    <property type="entry name" value="Interleukin_8-like_sf"/>
</dbReference>
<dbReference type="InterPro" id="IPR033899">
    <property type="entry name" value="CXC_Chemokine_domain"/>
</dbReference>
<keyword evidence="5" id="KW-1015">Disulfide bond</keyword>
<accession>A0A401Q386</accession>